<comment type="caution">
    <text evidence="1">The sequence shown here is derived from an EMBL/GenBank/DDBJ whole genome shotgun (WGS) entry which is preliminary data.</text>
</comment>
<dbReference type="AlphaFoldDB" id="A0A506UIF9"/>
<protein>
    <submittedName>
        <fullName evidence="1">DUF1501 domain-containing protein</fullName>
    </submittedName>
</protein>
<dbReference type="PANTHER" id="PTHR43737:SF1">
    <property type="entry name" value="DUF1501 DOMAIN-CONTAINING PROTEIN"/>
    <property type="match status" value="1"/>
</dbReference>
<dbReference type="PROSITE" id="PS51318">
    <property type="entry name" value="TAT"/>
    <property type="match status" value="1"/>
</dbReference>
<gene>
    <name evidence="1" type="ORF">FJU08_00570</name>
</gene>
<dbReference type="PANTHER" id="PTHR43737">
    <property type="entry name" value="BLL7424 PROTEIN"/>
    <property type="match status" value="1"/>
</dbReference>
<keyword evidence="2" id="KW-1185">Reference proteome</keyword>
<proteinExistence type="predicted"/>
<reference evidence="1 2" key="1">
    <citation type="submission" date="2019-06" db="EMBL/GenBank/DDBJ databases">
        <authorList>
            <person name="Li M."/>
        </authorList>
    </citation>
    <scope>NUCLEOTIDE SEQUENCE [LARGE SCALE GENOMIC DNA]</scope>
    <source>
        <strain evidence="1 2">BGMRC2036</strain>
    </source>
</reference>
<evidence type="ECO:0000313" key="1">
    <source>
        <dbReference type="EMBL" id="TPW33099.1"/>
    </source>
</evidence>
<dbReference type="InterPro" id="IPR010869">
    <property type="entry name" value="DUF1501"/>
</dbReference>
<dbReference type="RefSeq" id="WP_141147034.1">
    <property type="nucleotide sequence ID" value="NZ_VHLG01000001.1"/>
</dbReference>
<dbReference type="Proteomes" id="UP000318801">
    <property type="component" value="Unassembled WGS sequence"/>
</dbReference>
<organism evidence="1 2">
    <name type="scientific">Martelella alba</name>
    <dbReference type="NCBI Taxonomy" id="2590451"/>
    <lineage>
        <taxon>Bacteria</taxon>
        <taxon>Pseudomonadati</taxon>
        <taxon>Pseudomonadota</taxon>
        <taxon>Alphaproteobacteria</taxon>
        <taxon>Hyphomicrobiales</taxon>
        <taxon>Aurantimonadaceae</taxon>
        <taxon>Martelella</taxon>
    </lineage>
</organism>
<evidence type="ECO:0000313" key="2">
    <source>
        <dbReference type="Proteomes" id="UP000318801"/>
    </source>
</evidence>
<dbReference type="Pfam" id="PF07394">
    <property type="entry name" value="DUF1501"/>
    <property type="match status" value="1"/>
</dbReference>
<dbReference type="EMBL" id="VHLG01000001">
    <property type="protein sequence ID" value="TPW33099.1"/>
    <property type="molecule type" value="Genomic_DNA"/>
</dbReference>
<sequence>MDVVTNSSRRAFLTGACSLAALPLTSRFALAKGEGENRFVAIVLRGAMDGLDLVQPYSDPRLISLRPELALTPDKGLLDLDGRFGLHPAAKELYPLFRSQELSFVHAVSTPYRNQRSHFDGQDILETGGSSHAESSGWLNRAVGLVRGGDIRAIDVATGADLILQGNSPAEIWSPRDGIGMSGDEIAMLQHLFSSDRDFAAAFRQALDADQNTRSIFGKGKPGASTIGLARMAGSFLKDEYRMAAFSVLGWDTHVNQKQQFDSATDTLANAIVTLKLTMGEAAWRHTAVIATTEFGRTARQNGTGGTDHGTGSCAILAGGAIPGGRIITNWPGLKDGDLLDDRDLKPTADVREIFALMLARQFGISRSTLANTVFPGLSYSAMETQLNG</sequence>
<dbReference type="OrthoDB" id="9779968at2"/>
<name>A0A506UIF9_9HYPH</name>
<accession>A0A506UIF9</accession>
<dbReference type="InterPro" id="IPR006311">
    <property type="entry name" value="TAT_signal"/>
</dbReference>